<evidence type="ECO:0000256" key="1">
    <source>
        <dbReference type="SAM" id="MobiDB-lite"/>
    </source>
</evidence>
<feature type="non-terminal residue" evidence="2">
    <location>
        <position position="236"/>
    </location>
</feature>
<feature type="compositionally biased region" description="Polar residues" evidence="1">
    <location>
        <begin position="8"/>
        <end position="20"/>
    </location>
</feature>
<dbReference type="EMBL" id="SNRW01018017">
    <property type="protein sequence ID" value="KAA6367748.1"/>
    <property type="molecule type" value="Genomic_DNA"/>
</dbReference>
<comment type="caution">
    <text evidence="2">The sequence shown here is derived from an EMBL/GenBank/DDBJ whole genome shotgun (WGS) entry which is preliminary data.</text>
</comment>
<accession>A0A5J4UB95</accession>
<gene>
    <name evidence="2" type="ORF">EZS28_036724</name>
</gene>
<reference evidence="2 3" key="1">
    <citation type="submission" date="2019-03" db="EMBL/GenBank/DDBJ databases">
        <title>Single cell metagenomics reveals metabolic interactions within the superorganism composed of flagellate Streblomastix strix and complex community of Bacteroidetes bacteria on its surface.</title>
        <authorList>
            <person name="Treitli S.C."/>
            <person name="Kolisko M."/>
            <person name="Husnik F."/>
            <person name="Keeling P."/>
            <person name="Hampl V."/>
        </authorList>
    </citation>
    <scope>NUCLEOTIDE SEQUENCE [LARGE SCALE GENOMIC DNA]</scope>
    <source>
        <strain evidence="2">ST1C</strain>
    </source>
</reference>
<proteinExistence type="predicted"/>
<dbReference type="Proteomes" id="UP000324800">
    <property type="component" value="Unassembled WGS sequence"/>
</dbReference>
<evidence type="ECO:0000313" key="2">
    <source>
        <dbReference type="EMBL" id="KAA6367748.1"/>
    </source>
</evidence>
<organism evidence="2 3">
    <name type="scientific">Streblomastix strix</name>
    <dbReference type="NCBI Taxonomy" id="222440"/>
    <lineage>
        <taxon>Eukaryota</taxon>
        <taxon>Metamonada</taxon>
        <taxon>Preaxostyla</taxon>
        <taxon>Oxymonadida</taxon>
        <taxon>Streblomastigidae</taxon>
        <taxon>Streblomastix</taxon>
    </lineage>
</organism>
<protein>
    <submittedName>
        <fullName evidence="2">Uncharacterized protein</fullName>
    </submittedName>
</protein>
<name>A0A5J4UB95_9EUKA</name>
<sequence>MTRALMDTTEQGNLLKTQPSPVIRPGYNNLMMRSLGSLSQTEDVHPASADTLLIKIVGFTGDLDQELKKPIAQQVIDLIRSKPEVIPPEWAQDLVKNTKLETQQTAFLPLLSQLQQLNMSPYAPLNNFYNQPPQQQSQCQQSLQYAFHQFGYPMQYPVQPTQFHVIPLLSPFLPTLSQPQTISELRLPSNENAIDQQCSIQPSQYVEQAAILTNKRPRLNITTTRSEYNQLIPPIS</sequence>
<evidence type="ECO:0000313" key="3">
    <source>
        <dbReference type="Proteomes" id="UP000324800"/>
    </source>
</evidence>
<feature type="region of interest" description="Disordered" evidence="1">
    <location>
        <begin position="1"/>
        <end position="20"/>
    </location>
</feature>
<dbReference type="AlphaFoldDB" id="A0A5J4UB95"/>